<dbReference type="GO" id="GO:0051920">
    <property type="term" value="F:peroxiredoxin activity"/>
    <property type="evidence" value="ECO:0007669"/>
    <property type="project" value="InterPro"/>
</dbReference>
<organism evidence="2 3">
    <name type="scientific">Bordetella genomosp. 13</name>
    <dbReference type="NCBI Taxonomy" id="463040"/>
    <lineage>
        <taxon>Bacteria</taxon>
        <taxon>Pseudomonadati</taxon>
        <taxon>Pseudomonadota</taxon>
        <taxon>Betaproteobacteria</taxon>
        <taxon>Burkholderiales</taxon>
        <taxon>Alcaligenaceae</taxon>
        <taxon>Bordetella</taxon>
    </lineage>
</organism>
<dbReference type="InterPro" id="IPR029032">
    <property type="entry name" value="AhpD-like"/>
</dbReference>
<sequence length="246" mass="26258">MREKTADFGALGDIYAGLGENDIFHRTVVSPQDKLLMRIPAVLGAGHTGVLYQEAVEAALQDGLSAVAAEDLIIHLASYVGLARAFDAMAVLHTVLRARGRADGIGTSRSALASMPLADRFEQGIAQYAQLDGPRAQAQLAYYSDLSAEYYRHVMGMFGCTFGRESFTVREREIATVAVLSAMGTAHRQLAFHSRVALEQGVSREALAEVLLYVQLYAGLPAANNAAAIMLDVVTGSGFAPLPRTG</sequence>
<dbReference type="InterPro" id="IPR003779">
    <property type="entry name" value="CMD-like"/>
</dbReference>
<evidence type="ECO:0000313" key="2">
    <source>
        <dbReference type="EMBL" id="ARP93121.1"/>
    </source>
</evidence>
<gene>
    <name evidence="2" type="ORF">CAL15_01205</name>
</gene>
<keyword evidence="3" id="KW-1185">Reference proteome</keyword>
<accession>A0A1W6Z6V9</accession>
<name>A0A1W6Z6V9_9BORD</name>
<protein>
    <recommendedName>
        <fullName evidence="1">Carboxymuconolactone decarboxylase-like domain-containing protein</fullName>
    </recommendedName>
</protein>
<dbReference type="KEGG" id="bgm:CAL15_01205"/>
<dbReference type="EMBL" id="CP021111">
    <property type="protein sequence ID" value="ARP93121.1"/>
    <property type="molecule type" value="Genomic_DNA"/>
</dbReference>
<dbReference type="OrthoDB" id="9801400at2"/>
<reference evidence="2 3" key="1">
    <citation type="submission" date="2017-05" db="EMBL/GenBank/DDBJ databases">
        <title>Complete and WGS of Bordetella genogroups.</title>
        <authorList>
            <person name="Spilker T."/>
            <person name="LiPuma J."/>
        </authorList>
    </citation>
    <scope>NUCLEOTIDE SEQUENCE [LARGE SCALE GENOMIC DNA]</scope>
    <source>
        <strain evidence="2 3">AU7206</strain>
    </source>
</reference>
<dbReference type="PANTHER" id="PTHR33570:SF10">
    <property type="entry name" value="GAMMA-CARBOXYMUCONOLACTONE DECARBOXYLASE"/>
    <property type="match status" value="1"/>
</dbReference>
<feature type="domain" description="Carboxymuconolactone decarboxylase-like" evidence="1">
    <location>
        <begin position="149"/>
        <end position="230"/>
    </location>
</feature>
<evidence type="ECO:0000313" key="3">
    <source>
        <dbReference type="Proteomes" id="UP000194161"/>
    </source>
</evidence>
<dbReference type="RefSeq" id="WP_086076958.1">
    <property type="nucleotide sequence ID" value="NZ_CP021111.1"/>
</dbReference>
<proteinExistence type="predicted"/>
<dbReference type="InterPro" id="IPR052512">
    <property type="entry name" value="4CMD/NDH-1_regulator"/>
</dbReference>
<evidence type="ECO:0000259" key="1">
    <source>
        <dbReference type="Pfam" id="PF02627"/>
    </source>
</evidence>
<dbReference type="AlphaFoldDB" id="A0A1W6Z6V9"/>
<dbReference type="PANTHER" id="PTHR33570">
    <property type="entry name" value="4-CARBOXYMUCONOLACTONE DECARBOXYLASE FAMILY PROTEIN"/>
    <property type="match status" value="1"/>
</dbReference>
<dbReference type="SUPFAM" id="SSF69118">
    <property type="entry name" value="AhpD-like"/>
    <property type="match status" value="2"/>
</dbReference>
<dbReference type="Proteomes" id="UP000194161">
    <property type="component" value="Chromosome"/>
</dbReference>
<dbReference type="STRING" id="463040.CAL15_01205"/>
<dbReference type="Pfam" id="PF02627">
    <property type="entry name" value="CMD"/>
    <property type="match status" value="1"/>
</dbReference>
<dbReference type="Gene3D" id="1.20.1290.10">
    <property type="entry name" value="AhpD-like"/>
    <property type="match status" value="1"/>
</dbReference>